<dbReference type="InterPro" id="IPR036378">
    <property type="entry name" value="FAS1_dom_sf"/>
</dbReference>
<dbReference type="PANTHER" id="PTHR28156:SF1">
    <property type="entry name" value="FAS1 DOMAIN-CONTAINING PROTEIN YDR262W"/>
    <property type="match status" value="1"/>
</dbReference>
<dbReference type="InterPro" id="IPR036600">
    <property type="entry name" value="PAH_sf"/>
</dbReference>
<evidence type="ECO:0000313" key="7">
    <source>
        <dbReference type="Proteomes" id="UP000481858"/>
    </source>
</evidence>
<sequence>MTLTQESVLISDVMGRDRSINVFAGFARDAEVVARRLDDSAVNSTVLAPLNSAIDKLPGKPWEDPGEYNALGATAYDGDEGRERARRNLRRFVEAHVVPLSPWGENERSRSLLDSDREIWWEKKDGVMVLQPDGIEIQSVASKVGNVRWPRGAMNSHADDSHRDRESAERHHREPYPTATPHHSNAASLQIHQPVASRISGVIHSPGGLLANHGGSGPPIPLGAPSGSVNAFGGPLQNEANRPHQHSVQNASNQMFGAIGGPSSGPSGSAGGAGPVFGGPLQQDNARPSQSIPFGGGSGGGAAAAMAASNAPIPAGGAGNSNGALQQGQQPILNDALSYLDQVKVQFADQPDVYNKFLDIMKDFKSQTIDTPGVINRVSELFAGHPTLIQGFNTFLPPGYRIECGAGNDPNTIRVTTPMGTTVQSITGRANQADGAHGQSGPNAFFNHRNNNWQQSQPHNSIESPEVQFSAPATNGANIVGPGHREPVAFETPGGSGGPHLQQRSTAQTQNTSTTPNGPNAQPAGRNALTPTPGLPPGAPNGGE</sequence>
<feature type="compositionally biased region" description="Polar residues" evidence="5">
    <location>
        <begin position="448"/>
        <end position="463"/>
    </location>
</feature>
<dbReference type="AlphaFoldDB" id="A0A7C8MP62"/>
<dbReference type="OrthoDB" id="5551751at2759"/>
<proteinExistence type="predicted"/>
<dbReference type="SUPFAM" id="SSF47762">
    <property type="entry name" value="PAH2 domain"/>
    <property type="match status" value="1"/>
</dbReference>
<comment type="subcellular location">
    <subcellularLocation>
        <location evidence="1 4">Nucleus</location>
    </subcellularLocation>
</comment>
<feature type="region of interest" description="Disordered" evidence="5">
    <location>
        <begin position="256"/>
        <end position="304"/>
    </location>
</feature>
<feature type="region of interest" description="Disordered" evidence="5">
    <location>
        <begin position="430"/>
        <end position="544"/>
    </location>
</feature>
<dbReference type="GO" id="GO:0006355">
    <property type="term" value="P:regulation of DNA-templated transcription"/>
    <property type="evidence" value="ECO:0007669"/>
    <property type="project" value="InterPro"/>
</dbReference>
<evidence type="ECO:0008006" key="8">
    <source>
        <dbReference type="Google" id="ProtNLM"/>
    </source>
</evidence>
<evidence type="ECO:0000256" key="3">
    <source>
        <dbReference type="ARBA" id="ARBA00023242"/>
    </source>
</evidence>
<keyword evidence="7" id="KW-1185">Reference proteome</keyword>
<dbReference type="InterPro" id="IPR040200">
    <property type="entry name" value="Mug57-like"/>
</dbReference>
<feature type="region of interest" description="Disordered" evidence="5">
    <location>
        <begin position="150"/>
        <end position="185"/>
    </location>
</feature>
<dbReference type="InParanoid" id="A0A7C8MP62"/>
<organism evidence="6 7">
    <name type="scientific">Xylaria multiplex</name>
    <dbReference type="NCBI Taxonomy" id="323545"/>
    <lineage>
        <taxon>Eukaryota</taxon>
        <taxon>Fungi</taxon>
        <taxon>Dikarya</taxon>
        <taxon>Ascomycota</taxon>
        <taxon>Pezizomycotina</taxon>
        <taxon>Sordariomycetes</taxon>
        <taxon>Xylariomycetidae</taxon>
        <taxon>Xylariales</taxon>
        <taxon>Xylariaceae</taxon>
        <taxon>Xylaria</taxon>
    </lineage>
</organism>
<dbReference type="PANTHER" id="PTHR28156">
    <property type="entry name" value="FAS1 DOMAIN-CONTAINING PROTEIN YDR262W"/>
    <property type="match status" value="1"/>
</dbReference>
<gene>
    <name evidence="6" type="ORF">GQX73_g3461</name>
</gene>
<dbReference type="EMBL" id="WUBL01000027">
    <property type="protein sequence ID" value="KAF2970152.1"/>
    <property type="molecule type" value="Genomic_DNA"/>
</dbReference>
<dbReference type="Pfam" id="PF02671">
    <property type="entry name" value="PAH"/>
    <property type="match status" value="1"/>
</dbReference>
<accession>A0A7C8MP62</accession>
<dbReference type="PROSITE" id="PS51477">
    <property type="entry name" value="PAH"/>
    <property type="match status" value="1"/>
</dbReference>
<dbReference type="InterPro" id="IPR003822">
    <property type="entry name" value="PAH"/>
</dbReference>
<evidence type="ECO:0000256" key="5">
    <source>
        <dbReference type="SAM" id="MobiDB-lite"/>
    </source>
</evidence>
<evidence type="ECO:0000256" key="4">
    <source>
        <dbReference type="PROSITE-ProRule" id="PRU00810"/>
    </source>
</evidence>
<keyword evidence="3 4" id="KW-0539">Nucleus</keyword>
<evidence type="ECO:0000256" key="1">
    <source>
        <dbReference type="ARBA" id="ARBA00004123"/>
    </source>
</evidence>
<feature type="compositionally biased region" description="Polar residues" evidence="5">
    <location>
        <begin position="502"/>
        <end position="520"/>
    </location>
</feature>
<feature type="compositionally biased region" description="Pro residues" evidence="5">
    <location>
        <begin position="533"/>
        <end position="544"/>
    </location>
</feature>
<dbReference type="GO" id="GO:0005634">
    <property type="term" value="C:nucleus"/>
    <property type="evidence" value="ECO:0007669"/>
    <property type="project" value="UniProtKB-SubCell"/>
</dbReference>
<name>A0A7C8MP62_9PEZI</name>
<keyword evidence="2" id="KW-0732">Signal</keyword>
<dbReference type="Proteomes" id="UP000481858">
    <property type="component" value="Unassembled WGS sequence"/>
</dbReference>
<comment type="caution">
    <text evidence="6">The sequence shown here is derived from an EMBL/GenBank/DDBJ whole genome shotgun (WGS) entry which is preliminary data.</text>
</comment>
<dbReference type="Gene3D" id="1.20.1160.11">
    <property type="entry name" value="Paired amphipathic helix"/>
    <property type="match status" value="1"/>
</dbReference>
<dbReference type="FunFam" id="1.20.1160.11:FF:000001">
    <property type="entry name" value="Paired amphipathic helix protein Sin3"/>
    <property type="match status" value="1"/>
</dbReference>
<evidence type="ECO:0000256" key="2">
    <source>
        <dbReference type="ARBA" id="ARBA00022729"/>
    </source>
</evidence>
<protein>
    <recommendedName>
        <fullName evidence="8">FAS1 domain-containing protein</fullName>
    </recommendedName>
</protein>
<feature type="compositionally biased region" description="Gly residues" evidence="5">
    <location>
        <begin position="258"/>
        <end position="277"/>
    </location>
</feature>
<feature type="compositionally biased region" description="Basic and acidic residues" evidence="5">
    <location>
        <begin position="157"/>
        <end position="175"/>
    </location>
</feature>
<evidence type="ECO:0000313" key="6">
    <source>
        <dbReference type="EMBL" id="KAF2970152.1"/>
    </source>
</evidence>
<reference evidence="6 7" key="1">
    <citation type="submission" date="2019-12" db="EMBL/GenBank/DDBJ databases">
        <title>Draft genome sequence of the ascomycete Xylaria multiplex DSM 110363.</title>
        <authorList>
            <person name="Buettner E."/>
            <person name="Kellner H."/>
        </authorList>
    </citation>
    <scope>NUCLEOTIDE SEQUENCE [LARGE SCALE GENOMIC DNA]</scope>
    <source>
        <strain evidence="6 7">DSM 110363</strain>
    </source>
</reference>
<dbReference type="SUPFAM" id="SSF82153">
    <property type="entry name" value="FAS1 domain"/>
    <property type="match status" value="1"/>
</dbReference>